<dbReference type="EMBL" id="KQ992544">
    <property type="protein sequence ID" value="KZV50125.1"/>
    <property type="molecule type" value="Genomic_DNA"/>
</dbReference>
<keyword evidence="1" id="KW-0175">Coiled coil</keyword>
<sequence>MVYEYKKLSQTFEDVKAENECLKDKSDDTNYLQLGDSDSLKTELSKLKMENESLRCLTSTSKNDRLNLVMSSWAKSSISLGKLHEVQKPFIDKTGLGFCSGESISSDTSTQSDLVDDKLKTVSFVKSSMIHDTLESVKYDDQNVSKLNQKGNFSIGYAEPDNSNPSWLKNRLDKDREKAGSQSSDLCTSKGVV</sequence>
<evidence type="ECO:0000313" key="4">
    <source>
        <dbReference type="Proteomes" id="UP000250235"/>
    </source>
</evidence>
<keyword evidence="4" id="KW-1185">Reference proteome</keyword>
<organism evidence="3 4">
    <name type="scientific">Dorcoceras hygrometricum</name>
    <dbReference type="NCBI Taxonomy" id="472368"/>
    <lineage>
        <taxon>Eukaryota</taxon>
        <taxon>Viridiplantae</taxon>
        <taxon>Streptophyta</taxon>
        <taxon>Embryophyta</taxon>
        <taxon>Tracheophyta</taxon>
        <taxon>Spermatophyta</taxon>
        <taxon>Magnoliopsida</taxon>
        <taxon>eudicotyledons</taxon>
        <taxon>Gunneridae</taxon>
        <taxon>Pentapetalae</taxon>
        <taxon>asterids</taxon>
        <taxon>lamiids</taxon>
        <taxon>Lamiales</taxon>
        <taxon>Gesneriaceae</taxon>
        <taxon>Didymocarpoideae</taxon>
        <taxon>Trichosporeae</taxon>
        <taxon>Loxocarpinae</taxon>
        <taxon>Dorcoceras</taxon>
    </lineage>
</organism>
<name>A0A2Z7CUU9_9LAMI</name>
<reference evidence="3 4" key="1">
    <citation type="journal article" date="2015" name="Proc. Natl. Acad. Sci. U.S.A.">
        <title>The resurrection genome of Boea hygrometrica: A blueprint for survival of dehydration.</title>
        <authorList>
            <person name="Xiao L."/>
            <person name="Yang G."/>
            <person name="Zhang L."/>
            <person name="Yang X."/>
            <person name="Zhao S."/>
            <person name="Ji Z."/>
            <person name="Zhou Q."/>
            <person name="Hu M."/>
            <person name="Wang Y."/>
            <person name="Chen M."/>
            <person name="Xu Y."/>
            <person name="Jin H."/>
            <person name="Xiao X."/>
            <person name="Hu G."/>
            <person name="Bao F."/>
            <person name="Hu Y."/>
            <person name="Wan P."/>
            <person name="Li L."/>
            <person name="Deng X."/>
            <person name="Kuang T."/>
            <person name="Xiang C."/>
            <person name="Zhu J.K."/>
            <person name="Oliver M.J."/>
            <person name="He Y."/>
        </authorList>
    </citation>
    <scope>NUCLEOTIDE SEQUENCE [LARGE SCALE GENOMIC DNA]</scope>
    <source>
        <strain evidence="4">cv. XS01</strain>
    </source>
</reference>
<evidence type="ECO:0000313" key="3">
    <source>
        <dbReference type="EMBL" id="KZV50125.1"/>
    </source>
</evidence>
<evidence type="ECO:0000256" key="2">
    <source>
        <dbReference type="SAM" id="MobiDB-lite"/>
    </source>
</evidence>
<dbReference type="AlphaFoldDB" id="A0A2Z7CUU9"/>
<feature type="coiled-coil region" evidence="1">
    <location>
        <begin position="5"/>
        <end position="57"/>
    </location>
</feature>
<accession>A0A2Z7CUU9</accession>
<gene>
    <name evidence="3" type="ORF">F511_27687</name>
</gene>
<feature type="region of interest" description="Disordered" evidence="2">
    <location>
        <begin position="154"/>
        <end position="193"/>
    </location>
</feature>
<dbReference type="Proteomes" id="UP000250235">
    <property type="component" value="Unassembled WGS sequence"/>
</dbReference>
<evidence type="ECO:0000256" key="1">
    <source>
        <dbReference type="SAM" id="Coils"/>
    </source>
</evidence>
<proteinExistence type="predicted"/>
<feature type="compositionally biased region" description="Basic and acidic residues" evidence="2">
    <location>
        <begin position="170"/>
        <end position="179"/>
    </location>
</feature>
<protein>
    <submittedName>
        <fullName evidence="3">ATP binding protein</fullName>
    </submittedName>
</protein>